<dbReference type="InterPro" id="IPR047121">
    <property type="entry name" value="YjiB-like"/>
</dbReference>
<keyword evidence="3" id="KW-1185">Reference proteome</keyword>
<dbReference type="Gene3D" id="2.60.120.10">
    <property type="entry name" value="Jelly Rolls"/>
    <property type="match status" value="1"/>
</dbReference>
<protein>
    <submittedName>
        <fullName evidence="2">Cupin domain-containing protein</fullName>
    </submittedName>
</protein>
<dbReference type="OrthoDB" id="9791759at2"/>
<dbReference type="AlphaFoldDB" id="A0A6A8DD91"/>
<organism evidence="2 3">
    <name type="scientific">Aquibacillus halophilus</name>
    <dbReference type="NCBI Taxonomy" id="930132"/>
    <lineage>
        <taxon>Bacteria</taxon>
        <taxon>Bacillati</taxon>
        <taxon>Bacillota</taxon>
        <taxon>Bacilli</taxon>
        <taxon>Bacillales</taxon>
        <taxon>Bacillaceae</taxon>
        <taxon>Aquibacillus</taxon>
    </lineage>
</organism>
<evidence type="ECO:0000259" key="1">
    <source>
        <dbReference type="Pfam" id="PF07883"/>
    </source>
</evidence>
<feature type="domain" description="Cupin type-2" evidence="1">
    <location>
        <begin position="53"/>
        <end position="107"/>
    </location>
</feature>
<accession>A0A6A8DD91</accession>
<dbReference type="PANTHER" id="PTHR36448">
    <property type="entry name" value="BLR7373 PROTEIN"/>
    <property type="match status" value="1"/>
</dbReference>
<dbReference type="EMBL" id="WJNG01000011">
    <property type="protein sequence ID" value="MRH43665.1"/>
    <property type="molecule type" value="Genomic_DNA"/>
</dbReference>
<dbReference type="Pfam" id="PF07883">
    <property type="entry name" value="Cupin_2"/>
    <property type="match status" value="1"/>
</dbReference>
<reference evidence="2" key="1">
    <citation type="submission" date="2019-11" db="EMBL/GenBank/DDBJ databases">
        <authorList>
            <person name="Li J."/>
        </authorList>
    </citation>
    <scope>NUCLEOTIDE SEQUENCE</scope>
    <source>
        <strain evidence="2">B6B</strain>
    </source>
</reference>
<dbReference type="PIRSF" id="PIRSF019307">
    <property type="entry name" value="UCP019307"/>
    <property type="match status" value="1"/>
</dbReference>
<dbReference type="PANTHER" id="PTHR36448:SF2">
    <property type="entry name" value="CUPIN TYPE-1 DOMAIN-CONTAINING PROTEIN"/>
    <property type="match status" value="1"/>
</dbReference>
<proteinExistence type="predicted"/>
<dbReference type="InterPro" id="IPR014500">
    <property type="entry name" value="UCP019307_cupin"/>
</dbReference>
<dbReference type="SUPFAM" id="SSF51182">
    <property type="entry name" value="RmlC-like cupins"/>
    <property type="match status" value="1"/>
</dbReference>
<dbReference type="InterPro" id="IPR013096">
    <property type="entry name" value="Cupin_2"/>
</dbReference>
<dbReference type="RefSeq" id="WP_153737294.1">
    <property type="nucleotide sequence ID" value="NZ_WJNG01000011.1"/>
</dbReference>
<dbReference type="Proteomes" id="UP000799092">
    <property type="component" value="Unassembled WGS sequence"/>
</dbReference>
<gene>
    <name evidence="2" type="ORF">GH741_13385</name>
</gene>
<evidence type="ECO:0000313" key="3">
    <source>
        <dbReference type="Proteomes" id="UP000799092"/>
    </source>
</evidence>
<comment type="caution">
    <text evidence="2">The sequence shown here is derived from an EMBL/GenBank/DDBJ whole genome shotgun (WGS) entry which is preliminary data.</text>
</comment>
<dbReference type="InterPro" id="IPR011051">
    <property type="entry name" value="RmlC_Cupin_sf"/>
</dbReference>
<sequence>MEYNLEQTFLFKDDGEIPNSKLPLLVYPSIMEDNFSNFSELFRTNNWKNSWTGGVFSYHHFHSNSHEVLGVISGQAKIMFGGNHGLSLNIYAGDAVVIPAGVGHKHIEQKLAPHSPSKSAI</sequence>
<dbReference type="InterPro" id="IPR014710">
    <property type="entry name" value="RmlC-like_jellyroll"/>
</dbReference>
<evidence type="ECO:0000313" key="2">
    <source>
        <dbReference type="EMBL" id="MRH43665.1"/>
    </source>
</evidence>
<name>A0A6A8DD91_9BACI</name>
<dbReference type="CDD" id="cd02219">
    <property type="entry name" value="cupin_YjlB-like"/>
    <property type="match status" value="1"/>
</dbReference>